<dbReference type="AlphaFoldDB" id="A0A5N5FPV8"/>
<keyword evidence="2" id="KW-1185">Reference proteome</keyword>
<protein>
    <submittedName>
        <fullName evidence="1">Proline iminopeptidase</fullName>
    </submittedName>
</protein>
<reference evidence="1 2" key="1">
    <citation type="submission" date="2019-09" db="EMBL/GenBank/DDBJ databases">
        <authorList>
            <person name="Ou C."/>
        </authorList>
    </citation>
    <scope>NUCLEOTIDE SEQUENCE [LARGE SCALE GENOMIC DNA]</scope>
    <source>
        <strain evidence="1">S2</strain>
        <tissue evidence="1">Leaf</tissue>
    </source>
</reference>
<sequence>MSCRTSMVIQLSRQDSTYSLGIRQSVGFESEPKLSSNSMESEKEFPGLNQSLYSTIEPYSSRFLKPVVFLHGVQEEELHQVFKAI</sequence>
<evidence type="ECO:0000313" key="2">
    <source>
        <dbReference type="Proteomes" id="UP000327157"/>
    </source>
</evidence>
<accession>A0A5N5FPV8</accession>
<organism evidence="1 2">
    <name type="scientific">Pyrus ussuriensis x Pyrus communis</name>
    <dbReference type="NCBI Taxonomy" id="2448454"/>
    <lineage>
        <taxon>Eukaryota</taxon>
        <taxon>Viridiplantae</taxon>
        <taxon>Streptophyta</taxon>
        <taxon>Embryophyta</taxon>
        <taxon>Tracheophyta</taxon>
        <taxon>Spermatophyta</taxon>
        <taxon>Magnoliopsida</taxon>
        <taxon>eudicotyledons</taxon>
        <taxon>Gunneridae</taxon>
        <taxon>Pentapetalae</taxon>
        <taxon>rosids</taxon>
        <taxon>fabids</taxon>
        <taxon>Rosales</taxon>
        <taxon>Rosaceae</taxon>
        <taxon>Amygdaloideae</taxon>
        <taxon>Maleae</taxon>
        <taxon>Pyrus</taxon>
    </lineage>
</organism>
<reference evidence="1 2" key="3">
    <citation type="submission" date="2019-11" db="EMBL/GenBank/DDBJ databases">
        <title>A de novo genome assembly of a pear dwarfing rootstock.</title>
        <authorList>
            <person name="Wang F."/>
            <person name="Wang J."/>
            <person name="Li S."/>
            <person name="Zhang Y."/>
            <person name="Fang M."/>
            <person name="Ma L."/>
            <person name="Zhao Y."/>
            <person name="Jiang S."/>
        </authorList>
    </citation>
    <scope>NUCLEOTIDE SEQUENCE [LARGE SCALE GENOMIC DNA]</scope>
    <source>
        <strain evidence="1">S2</strain>
        <tissue evidence="1">Leaf</tissue>
    </source>
</reference>
<name>A0A5N5FPV8_9ROSA</name>
<evidence type="ECO:0000313" key="1">
    <source>
        <dbReference type="EMBL" id="KAB2600294.1"/>
    </source>
</evidence>
<dbReference type="Proteomes" id="UP000327157">
    <property type="component" value="Chromosome 13"/>
</dbReference>
<dbReference type="EMBL" id="SMOL01000753">
    <property type="protein sequence ID" value="KAB2600294.1"/>
    <property type="molecule type" value="Genomic_DNA"/>
</dbReference>
<gene>
    <name evidence="1" type="ORF">D8674_010565</name>
</gene>
<comment type="caution">
    <text evidence="1">The sequence shown here is derived from an EMBL/GenBank/DDBJ whole genome shotgun (WGS) entry which is preliminary data.</text>
</comment>
<reference evidence="2" key="2">
    <citation type="submission" date="2019-10" db="EMBL/GenBank/DDBJ databases">
        <title>A de novo genome assembly of a pear dwarfing rootstock.</title>
        <authorList>
            <person name="Wang F."/>
            <person name="Wang J."/>
            <person name="Li S."/>
            <person name="Zhang Y."/>
            <person name="Fang M."/>
            <person name="Ma L."/>
            <person name="Zhao Y."/>
            <person name="Jiang S."/>
        </authorList>
    </citation>
    <scope>NUCLEOTIDE SEQUENCE [LARGE SCALE GENOMIC DNA]</scope>
</reference>
<proteinExistence type="predicted"/>